<accession>A0ABU6XNR4</accession>
<sequence length="453" mass="48948">MLRRKQRRTGTNSRVNEKGLTSAELISLRIVDAGDLKNGVLQPTLLCYASLSRKGSSSAKKKKMSMSEGSNWVATLIRLEGGKAGYFENYLRGSYYCSSSSFAGLLSVESEEKKSRGGAWWCEGAARRRGGQPRHCKDLGRRYQLRIGRELFIAVGRTSSLSSAVLLRLMLLGLIDLEILQRSGTTTEKKQAGRAGIVSVETTHTLFLVMSANYENIVVYSFCQGTTRVKEERAAALAAILVARSRVRGGIGPMPLGMGEALVVGGCRPSHTSVGHDTQPLHECRGGGGRGVIGGSRSDAGQGHGIGPLGGDAGCPRGTGRGGGAVGDTRDIGAPVGALVWGKNSNMPWKGTRNMAGQQGEEQLECDADINRLDRTHHVAGAIGFQVSTVDLSRYKHVGLRQWRRSREPSEWVELGIYNGEWRGKFDPVIVPLNISRLNERRSILQGNAMAEI</sequence>
<keyword evidence="2" id="KW-1185">Reference proteome</keyword>
<evidence type="ECO:0000313" key="2">
    <source>
        <dbReference type="Proteomes" id="UP001341840"/>
    </source>
</evidence>
<reference evidence="1 2" key="1">
    <citation type="journal article" date="2023" name="Plants (Basel)">
        <title>Bridging the Gap: Combining Genomics and Transcriptomics Approaches to Understand Stylosanthes scabra, an Orphan Legume from the Brazilian Caatinga.</title>
        <authorList>
            <person name="Ferreira-Neto J.R.C."/>
            <person name="da Silva M.D."/>
            <person name="Binneck E."/>
            <person name="de Melo N.F."/>
            <person name="da Silva R.H."/>
            <person name="de Melo A.L.T.M."/>
            <person name="Pandolfi V."/>
            <person name="Bustamante F.O."/>
            <person name="Brasileiro-Vidal A.C."/>
            <person name="Benko-Iseppon A.M."/>
        </authorList>
    </citation>
    <scope>NUCLEOTIDE SEQUENCE [LARGE SCALE GENOMIC DNA]</scope>
    <source>
        <tissue evidence="1">Leaves</tissue>
    </source>
</reference>
<gene>
    <name evidence="1" type="ORF">PIB30_078141</name>
</gene>
<protein>
    <submittedName>
        <fullName evidence="1">Uncharacterized protein</fullName>
    </submittedName>
</protein>
<proteinExistence type="predicted"/>
<organism evidence="1 2">
    <name type="scientific">Stylosanthes scabra</name>
    <dbReference type="NCBI Taxonomy" id="79078"/>
    <lineage>
        <taxon>Eukaryota</taxon>
        <taxon>Viridiplantae</taxon>
        <taxon>Streptophyta</taxon>
        <taxon>Embryophyta</taxon>
        <taxon>Tracheophyta</taxon>
        <taxon>Spermatophyta</taxon>
        <taxon>Magnoliopsida</taxon>
        <taxon>eudicotyledons</taxon>
        <taxon>Gunneridae</taxon>
        <taxon>Pentapetalae</taxon>
        <taxon>rosids</taxon>
        <taxon>fabids</taxon>
        <taxon>Fabales</taxon>
        <taxon>Fabaceae</taxon>
        <taxon>Papilionoideae</taxon>
        <taxon>50 kb inversion clade</taxon>
        <taxon>dalbergioids sensu lato</taxon>
        <taxon>Dalbergieae</taxon>
        <taxon>Pterocarpus clade</taxon>
        <taxon>Stylosanthes</taxon>
    </lineage>
</organism>
<comment type="caution">
    <text evidence="1">The sequence shown here is derived from an EMBL/GenBank/DDBJ whole genome shotgun (WGS) entry which is preliminary data.</text>
</comment>
<dbReference type="EMBL" id="JASCZI010212519">
    <property type="protein sequence ID" value="MED6199672.1"/>
    <property type="molecule type" value="Genomic_DNA"/>
</dbReference>
<name>A0ABU6XNR4_9FABA</name>
<evidence type="ECO:0000313" key="1">
    <source>
        <dbReference type="EMBL" id="MED6199672.1"/>
    </source>
</evidence>
<dbReference type="Proteomes" id="UP001341840">
    <property type="component" value="Unassembled WGS sequence"/>
</dbReference>